<comment type="caution">
    <text evidence="1">The sequence shown here is derived from an EMBL/GenBank/DDBJ whole genome shotgun (WGS) entry which is preliminary data.</text>
</comment>
<sequence length="348" mass="42096">MNLYHRVPTITDLNELNSIDKRMLYCLIYIICDYCDDTRSTKVYFNAMMFIFNNGNADAEYAFNQWLGHETQVENITKGLKVLIYFLEALREYFKTANVQSYNNFKDIFKSINNNIRLLDDVIKEKRRTDRMPMINKIKNDFNSFILYHRYFNEIFQNKKNSDYDLYRTEEDIQKFQKCFRRHLEWEMCNIWLWNVLNGKDNSDGYIAYKSIIRQKRRPRTNTLKMSLTIEEFYESYLNRNKYLNDENIRQISMCKLIYYYFIEAKRLLGVDLSGIDLRCTPCHRSCPMRKYLKQEYLNHEYDPNSSAGRCVRLYTTRWMDLSGIKGKFKSILPGIYEIVDQSDNRIR</sequence>
<reference evidence="1" key="1">
    <citation type="submission" date="2021-02" db="EMBL/GenBank/DDBJ databases">
        <authorList>
            <person name="Nowell W R."/>
        </authorList>
    </citation>
    <scope>NUCLEOTIDE SEQUENCE</scope>
</reference>
<gene>
    <name evidence="1" type="ORF">JBS370_LOCUS37236</name>
</gene>
<organism evidence="1 2">
    <name type="scientific">Rotaria sordida</name>
    <dbReference type="NCBI Taxonomy" id="392033"/>
    <lineage>
        <taxon>Eukaryota</taxon>
        <taxon>Metazoa</taxon>
        <taxon>Spiralia</taxon>
        <taxon>Gnathifera</taxon>
        <taxon>Rotifera</taxon>
        <taxon>Eurotatoria</taxon>
        <taxon>Bdelloidea</taxon>
        <taxon>Philodinida</taxon>
        <taxon>Philodinidae</taxon>
        <taxon>Rotaria</taxon>
    </lineage>
</organism>
<proteinExistence type="predicted"/>
<dbReference type="AlphaFoldDB" id="A0A820C5N7"/>
<dbReference type="EMBL" id="CAJOBD010016557">
    <property type="protein sequence ID" value="CAF4216382.1"/>
    <property type="molecule type" value="Genomic_DNA"/>
</dbReference>
<evidence type="ECO:0000313" key="2">
    <source>
        <dbReference type="Proteomes" id="UP000663836"/>
    </source>
</evidence>
<evidence type="ECO:0000313" key="1">
    <source>
        <dbReference type="EMBL" id="CAF4216382.1"/>
    </source>
</evidence>
<protein>
    <submittedName>
        <fullName evidence="1">Uncharacterized protein</fullName>
    </submittedName>
</protein>
<name>A0A820C5N7_9BILA</name>
<accession>A0A820C5N7</accession>
<dbReference type="Proteomes" id="UP000663836">
    <property type="component" value="Unassembled WGS sequence"/>
</dbReference>